<dbReference type="InterPro" id="IPR004911">
    <property type="entry name" value="Interferon-induced_GILT"/>
</dbReference>
<sequence>MAVRALVHVPLLFLGSLCGVAFGATTQDAVKVEILYESKCPFCFSWLKEELHPVVEQLGADVLQKANIVFDPLPFGNAKEISDGKGGFTFECQHGPTECYLNKVEACGLSIIGRENIKQWSDWLLCVEKSTAFPPDQPAVSSASALSTAEPPLLLGQRLVQQTRFALPSVSSPARSPSAAAAWFAGLSPLRQEQIRQALGSVRSSAEVPRAPDAGSVNLDETPGEKGDKAEGEEGAREEDEKTAALREDNKYEWVLCPVPTRTAFSDLLKIIVCSETPTGDKLVHAAAARTGKHDYVPWIRINGEHSVAAENSLRCGLCRAVDLAKAPVEMQDWCKQHETECMWQQGGSLEGRCYPEENPIRDEQARSLTGGGNDARLRARRQQEA</sequence>
<comment type="similarity">
    <text evidence="2">Belongs to the GILT family.</text>
</comment>
<keyword evidence="3" id="KW-0964">Secreted</keyword>
<dbReference type="VEuPathDB" id="ToxoDB:NCLIV_043110"/>
<feature type="compositionally biased region" description="Basic and acidic residues" evidence="6">
    <location>
        <begin position="376"/>
        <end position="386"/>
    </location>
</feature>
<keyword evidence="10" id="KW-1185">Reference proteome</keyword>
<organism evidence="8 10">
    <name type="scientific">Neospora caninum (strain Liverpool)</name>
    <dbReference type="NCBI Taxonomy" id="572307"/>
    <lineage>
        <taxon>Eukaryota</taxon>
        <taxon>Sar</taxon>
        <taxon>Alveolata</taxon>
        <taxon>Apicomplexa</taxon>
        <taxon>Conoidasida</taxon>
        <taxon>Coccidia</taxon>
        <taxon>Eucoccidiorida</taxon>
        <taxon>Eimeriorina</taxon>
        <taxon>Sarcocystidae</taxon>
        <taxon>Neospora</taxon>
    </lineage>
</organism>
<feature type="compositionally biased region" description="Basic and acidic residues" evidence="6">
    <location>
        <begin position="223"/>
        <end position="244"/>
    </location>
</feature>
<dbReference type="InParanoid" id="F0VCA9"/>
<keyword evidence="5" id="KW-0325">Glycoprotein</keyword>
<protein>
    <submittedName>
        <fullName evidence="9">Interferon gamma-inducible protein 30, putative</fullName>
    </submittedName>
    <submittedName>
        <fullName evidence="8">Putative interferon gamma-inducible protein 30</fullName>
    </submittedName>
</protein>
<dbReference type="EMBL" id="FR823385">
    <property type="protein sequence ID" value="CBZ51243.1"/>
    <property type="molecule type" value="Genomic_DNA"/>
</dbReference>
<comment type="subcellular location">
    <subcellularLocation>
        <location evidence="1">Secreted</location>
    </subcellularLocation>
</comment>
<dbReference type="Proteomes" id="UP000007494">
    <property type="component" value="Chromosome IX"/>
</dbReference>
<evidence type="ECO:0000256" key="5">
    <source>
        <dbReference type="ARBA" id="ARBA00023180"/>
    </source>
</evidence>
<accession>F0VCA9</accession>
<feature type="region of interest" description="Disordered" evidence="6">
    <location>
        <begin position="355"/>
        <end position="386"/>
    </location>
</feature>
<feature type="chain" id="PRO_5007655138" evidence="7">
    <location>
        <begin position="24"/>
        <end position="386"/>
    </location>
</feature>
<reference evidence="8" key="1">
    <citation type="submission" date="2011-02" db="EMBL/GenBank/DDBJ databases">
        <authorList>
            <person name="Aslett M."/>
        </authorList>
    </citation>
    <scope>NUCLEOTIDE SEQUENCE</scope>
    <source>
        <strain evidence="8">Liverpool</strain>
    </source>
</reference>
<gene>
    <name evidence="9" type="ORF">BN1204_043110</name>
    <name evidence="8" type="ORF">NCLIV_043110</name>
</gene>
<feature type="region of interest" description="Disordered" evidence="6">
    <location>
        <begin position="201"/>
        <end position="244"/>
    </location>
</feature>
<dbReference type="Pfam" id="PF03227">
    <property type="entry name" value="GILT"/>
    <property type="match status" value="1"/>
</dbReference>
<proteinExistence type="inferred from homology"/>
<reference evidence="10" key="3">
    <citation type="journal article" date="2012" name="PLoS Pathog.">
        <title>Comparative genomics of the apicomplexan parasites Toxoplasma gondii and Neospora caninum: Coccidia differing in host range and transmission strategy.</title>
        <authorList>
            <person name="Reid A.J."/>
            <person name="Vermont S.J."/>
            <person name="Cotton J.A."/>
            <person name="Harris D."/>
            <person name="Hill-Cawthorne G.A."/>
            <person name="Konen-Waisman S."/>
            <person name="Latham S.M."/>
            <person name="Mourier T."/>
            <person name="Norton R."/>
            <person name="Quail M.A."/>
            <person name="Sanders M."/>
            <person name="Shanmugam D."/>
            <person name="Sohal A."/>
            <person name="Wasmuth J.D."/>
            <person name="Brunk B."/>
            <person name="Grigg M.E."/>
            <person name="Howard J.C."/>
            <person name="Parkinson J."/>
            <person name="Roos D.S."/>
            <person name="Trees A.J."/>
            <person name="Berriman M."/>
            <person name="Pain A."/>
            <person name="Wastling J.M."/>
        </authorList>
    </citation>
    <scope>NUCLEOTIDE SEQUENCE [LARGE SCALE GENOMIC DNA]</scope>
    <source>
        <strain evidence="10">Liverpool</strain>
    </source>
</reference>
<evidence type="ECO:0000256" key="2">
    <source>
        <dbReference type="ARBA" id="ARBA00005679"/>
    </source>
</evidence>
<name>F0VCA9_NEOCL</name>
<dbReference type="AlphaFoldDB" id="F0VCA9"/>
<dbReference type="OMA" id="PFCFSWL"/>
<feature type="signal peptide" evidence="7">
    <location>
        <begin position="1"/>
        <end position="23"/>
    </location>
</feature>
<evidence type="ECO:0000313" key="9">
    <source>
        <dbReference type="EMBL" id="CEL68558.1"/>
    </source>
</evidence>
<dbReference type="OrthoDB" id="346672at2759"/>
<reference evidence="8" key="2">
    <citation type="submission" date="2011-03" db="EMBL/GenBank/DDBJ databases">
        <title>Comparative genomics and transcriptomics of Neospora caninum and Toxoplasma gondii.</title>
        <authorList>
            <person name="Reid A.J."/>
            <person name="Sohal A."/>
            <person name="Harris D."/>
            <person name="Quail M."/>
            <person name="Sanders M."/>
            <person name="Berriman M."/>
            <person name="Wastling J.M."/>
            <person name="Pain A."/>
        </authorList>
    </citation>
    <scope>NUCLEOTIDE SEQUENCE</scope>
    <source>
        <strain evidence="8">Liverpool</strain>
    </source>
</reference>
<dbReference type="GeneID" id="13440417"/>
<feature type="compositionally biased region" description="Basic and acidic residues" evidence="6">
    <location>
        <begin position="355"/>
        <end position="366"/>
    </location>
</feature>
<evidence type="ECO:0000256" key="1">
    <source>
        <dbReference type="ARBA" id="ARBA00004613"/>
    </source>
</evidence>
<dbReference type="eggNOG" id="KOG3160">
    <property type="taxonomic scope" value="Eukaryota"/>
</dbReference>
<dbReference type="EMBL" id="LN714484">
    <property type="protein sequence ID" value="CEL68558.1"/>
    <property type="molecule type" value="Genomic_DNA"/>
</dbReference>
<reference evidence="9" key="4">
    <citation type="journal article" date="2015" name="PLoS ONE">
        <title>Comprehensive Evaluation of Toxoplasma gondii VEG and Neospora caninum LIV Genomes with Tachyzoite Stage Transcriptome and Proteome Defines Novel Transcript Features.</title>
        <authorList>
            <person name="Ramaprasad A."/>
            <person name="Mourier T."/>
            <person name="Naeem R."/>
            <person name="Malas T.B."/>
            <person name="Moussa E."/>
            <person name="Panigrahi A."/>
            <person name="Vermont S.J."/>
            <person name="Otto T.D."/>
            <person name="Wastling J."/>
            <person name="Pain A."/>
        </authorList>
    </citation>
    <scope>NUCLEOTIDE SEQUENCE</scope>
    <source>
        <strain evidence="9">Liverpool</strain>
    </source>
</reference>
<keyword evidence="4 7" id="KW-0732">Signal</keyword>
<evidence type="ECO:0000256" key="6">
    <source>
        <dbReference type="SAM" id="MobiDB-lite"/>
    </source>
</evidence>
<dbReference type="RefSeq" id="XP_003881276.1">
    <property type="nucleotide sequence ID" value="XM_003881227.1"/>
</dbReference>
<dbReference type="PANTHER" id="PTHR13234">
    <property type="entry name" value="GAMMA-INTERFERON INDUCIBLE LYSOSOMAL THIOL REDUCTASE GILT"/>
    <property type="match status" value="1"/>
</dbReference>
<dbReference type="GO" id="GO:0005576">
    <property type="term" value="C:extracellular region"/>
    <property type="evidence" value="ECO:0007669"/>
    <property type="project" value="UniProtKB-SubCell"/>
</dbReference>
<evidence type="ECO:0000313" key="8">
    <source>
        <dbReference type="EMBL" id="CBZ51243.1"/>
    </source>
</evidence>
<evidence type="ECO:0000256" key="4">
    <source>
        <dbReference type="ARBA" id="ARBA00022729"/>
    </source>
</evidence>
<dbReference type="GO" id="GO:0016671">
    <property type="term" value="F:oxidoreductase activity, acting on a sulfur group of donors, disulfide as acceptor"/>
    <property type="evidence" value="ECO:0007669"/>
    <property type="project" value="InterPro"/>
</dbReference>
<dbReference type="PANTHER" id="PTHR13234:SF8">
    <property type="entry name" value="GAMMA-INTERFERON-INDUCIBLE LYSOSOMAL THIOL REDUCTASE"/>
    <property type="match status" value="1"/>
</dbReference>
<evidence type="ECO:0000256" key="7">
    <source>
        <dbReference type="SAM" id="SignalP"/>
    </source>
</evidence>
<evidence type="ECO:0000256" key="3">
    <source>
        <dbReference type="ARBA" id="ARBA00022525"/>
    </source>
</evidence>
<evidence type="ECO:0000313" key="10">
    <source>
        <dbReference type="Proteomes" id="UP000007494"/>
    </source>
</evidence>